<keyword evidence="2" id="KW-1185">Reference proteome</keyword>
<dbReference type="Proteomes" id="UP000199488">
    <property type="component" value="Unassembled WGS sequence"/>
</dbReference>
<gene>
    <name evidence="1" type="ORF">SAMN05421781_0083</name>
</gene>
<dbReference type="AlphaFoldDB" id="A0A1H2Q111"/>
<dbReference type="OrthoDB" id="2964747at2"/>
<dbReference type="EMBL" id="FNNC01000001">
    <property type="protein sequence ID" value="SDW00730.1"/>
    <property type="molecule type" value="Genomic_DNA"/>
</dbReference>
<name>A0A1H2Q111_9BACI</name>
<dbReference type="RefSeq" id="WP_091610069.1">
    <property type="nucleotide sequence ID" value="NZ_FNNC01000001.1"/>
</dbReference>
<reference evidence="1 2" key="1">
    <citation type="submission" date="2016-10" db="EMBL/GenBank/DDBJ databases">
        <authorList>
            <person name="de Groot N.N."/>
        </authorList>
    </citation>
    <scope>NUCLEOTIDE SEQUENCE [LARGE SCALE GENOMIC DNA]</scope>
    <source>
        <strain evidence="1 2">DSM 23126</strain>
    </source>
</reference>
<proteinExistence type="predicted"/>
<protein>
    <submittedName>
        <fullName evidence="1">Uncharacterized protein</fullName>
    </submittedName>
</protein>
<accession>A0A1H2Q111</accession>
<evidence type="ECO:0000313" key="1">
    <source>
        <dbReference type="EMBL" id="SDW00730.1"/>
    </source>
</evidence>
<dbReference type="STRING" id="1122204.SAMN05421781_0083"/>
<sequence length="148" mass="17213">MSLFSSIKKRVTDAKENGVTIPVTEKMFLKVLQVKKMDNVDISAVHIQDQVLRIEGVKNDSSQSRFSMLLEPSHASERTLYFTLKSISPLEADDVFREIFDRPPYFSAQEQQAGFHLEVFEPMKKVPYGKIDSYYFEQNKLKVVMKWK</sequence>
<evidence type="ECO:0000313" key="2">
    <source>
        <dbReference type="Proteomes" id="UP000199488"/>
    </source>
</evidence>
<organism evidence="1 2">
    <name type="scientific">Marinococcus luteus</name>
    <dbReference type="NCBI Taxonomy" id="1122204"/>
    <lineage>
        <taxon>Bacteria</taxon>
        <taxon>Bacillati</taxon>
        <taxon>Bacillota</taxon>
        <taxon>Bacilli</taxon>
        <taxon>Bacillales</taxon>
        <taxon>Bacillaceae</taxon>
        <taxon>Marinococcus</taxon>
    </lineage>
</organism>